<evidence type="ECO:0000259" key="4">
    <source>
        <dbReference type="PROSITE" id="PS50042"/>
    </source>
</evidence>
<dbReference type="PROSITE" id="PS50042">
    <property type="entry name" value="CNMP_BINDING_3"/>
    <property type="match status" value="1"/>
</dbReference>
<name>A0A831JYB8_9GAMM</name>
<dbReference type="SMART" id="SM00100">
    <property type="entry name" value="cNMP"/>
    <property type="match status" value="1"/>
</dbReference>
<reference evidence="6" key="1">
    <citation type="journal article" date="2020" name="mSystems">
        <title>Genome- and Community-Level Interaction Insights into Carbon Utilization and Element Cycling Functions of Hydrothermarchaeota in Hydrothermal Sediment.</title>
        <authorList>
            <person name="Zhou Z."/>
            <person name="Liu Y."/>
            <person name="Xu W."/>
            <person name="Pan J."/>
            <person name="Luo Z.H."/>
            <person name="Li M."/>
        </authorList>
    </citation>
    <scope>NUCLEOTIDE SEQUENCE [LARGE SCALE GENOMIC DNA]</scope>
    <source>
        <strain evidence="6">HyVt-26</strain>
    </source>
</reference>
<dbReference type="InterPro" id="IPR036390">
    <property type="entry name" value="WH_DNA-bd_sf"/>
</dbReference>
<feature type="domain" description="HTH crp-type" evidence="5">
    <location>
        <begin position="150"/>
        <end position="223"/>
    </location>
</feature>
<dbReference type="PANTHER" id="PTHR24567">
    <property type="entry name" value="CRP FAMILY TRANSCRIPTIONAL REGULATORY PROTEIN"/>
    <property type="match status" value="1"/>
</dbReference>
<sequence length="231" mass="25985">MMDAFTISSVLNRIPIFENLKPDLLYVLSRGSREIVVDKGERLFQKGDPAQGFYFVLDGRVKLAFISSRGTEKVVEIIHRHQSFGESVVLADSVWPYYSQALLDSRLLHISSTAFHEVVSSDRNAADLLLGSMARRLCSMFADMEAFCLLTSRERVVGYLLREIEQKRQLGDSDLSVDLPDTKANTASLLNLTPETFSRVIHALEREQAISVSRRMVTVLDLEKLQRGSGC</sequence>
<dbReference type="PANTHER" id="PTHR24567:SF26">
    <property type="entry name" value="REGULATORY PROTEIN YEIL"/>
    <property type="match status" value="1"/>
</dbReference>
<organism evidence="6">
    <name type="scientific">Thiolapillus brandeum</name>
    <dbReference type="NCBI Taxonomy" id="1076588"/>
    <lineage>
        <taxon>Bacteria</taxon>
        <taxon>Pseudomonadati</taxon>
        <taxon>Pseudomonadota</taxon>
        <taxon>Gammaproteobacteria</taxon>
        <taxon>Chromatiales</taxon>
        <taxon>Sedimenticolaceae</taxon>
        <taxon>Thiolapillus</taxon>
    </lineage>
</organism>
<evidence type="ECO:0000313" key="6">
    <source>
        <dbReference type="EMBL" id="HDK38445.1"/>
    </source>
</evidence>
<dbReference type="InterPro" id="IPR018490">
    <property type="entry name" value="cNMP-bd_dom_sf"/>
</dbReference>
<dbReference type="Pfam" id="PF13545">
    <property type="entry name" value="HTH_Crp_2"/>
    <property type="match status" value="1"/>
</dbReference>
<evidence type="ECO:0000259" key="5">
    <source>
        <dbReference type="PROSITE" id="PS51063"/>
    </source>
</evidence>
<evidence type="ECO:0000256" key="2">
    <source>
        <dbReference type="ARBA" id="ARBA00023125"/>
    </source>
</evidence>
<gene>
    <name evidence="6" type="ORF">ENG92_05460</name>
</gene>
<dbReference type="Gene3D" id="2.60.120.10">
    <property type="entry name" value="Jelly Rolls"/>
    <property type="match status" value="1"/>
</dbReference>
<accession>A0A831JYB8</accession>
<evidence type="ECO:0000256" key="1">
    <source>
        <dbReference type="ARBA" id="ARBA00023015"/>
    </source>
</evidence>
<dbReference type="InterPro" id="IPR014710">
    <property type="entry name" value="RmlC-like_jellyroll"/>
</dbReference>
<dbReference type="GO" id="GO:0005829">
    <property type="term" value="C:cytosol"/>
    <property type="evidence" value="ECO:0007669"/>
    <property type="project" value="TreeGrafter"/>
</dbReference>
<dbReference type="Pfam" id="PF00027">
    <property type="entry name" value="cNMP_binding"/>
    <property type="match status" value="1"/>
</dbReference>
<dbReference type="SUPFAM" id="SSF51206">
    <property type="entry name" value="cAMP-binding domain-like"/>
    <property type="match status" value="1"/>
</dbReference>
<dbReference type="InterPro" id="IPR036388">
    <property type="entry name" value="WH-like_DNA-bd_sf"/>
</dbReference>
<keyword evidence="1" id="KW-0805">Transcription regulation</keyword>
<dbReference type="Proteomes" id="UP000885822">
    <property type="component" value="Unassembled WGS sequence"/>
</dbReference>
<dbReference type="GO" id="GO:0003700">
    <property type="term" value="F:DNA-binding transcription factor activity"/>
    <property type="evidence" value="ECO:0007669"/>
    <property type="project" value="TreeGrafter"/>
</dbReference>
<dbReference type="InterPro" id="IPR050397">
    <property type="entry name" value="Env_Response_Regulators"/>
</dbReference>
<dbReference type="GO" id="GO:0003677">
    <property type="term" value="F:DNA binding"/>
    <property type="evidence" value="ECO:0007669"/>
    <property type="project" value="UniProtKB-KW"/>
</dbReference>
<protein>
    <submittedName>
        <fullName evidence="6">Crp/Fnr family transcriptional regulator</fullName>
    </submittedName>
</protein>
<proteinExistence type="predicted"/>
<dbReference type="InterPro" id="IPR012318">
    <property type="entry name" value="HTH_CRP"/>
</dbReference>
<dbReference type="EMBL" id="DRCV01000240">
    <property type="protein sequence ID" value="HDK38445.1"/>
    <property type="molecule type" value="Genomic_DNA"/>
</dbReference>
<dbReference type="CDD" id="cd00038">
    <property type="entry name" value="CAP_ED"/>
    <property type="match status" value="1"/>
</dbReference>
<keyword evidence="2" id="KW-0238">DNA-binding</keyword>
<dbReference type="InterPro" id="IPR000595">
    <property type="entry name" value="cNMP-bd_dom"/>
</dbReference>
<keyword evidence="3" id="KW-0804">Transcription</keyword>
<dbReference type="SMART" id="SM00419">
    <property type="entry name" value="HTH_CRP"/>
    <property type="match status" value="1"/>
</dbReference>
<feature type="domain" description="Cyclic nucleotide-binding" evidence="4">
    <location>
        <begin position="16"/>
        <end position="136"/>
    </location>
</feature>
<comment type="caution">
    <text evidence="6">The sequence shown here is derived from an EMBL/GenBank/DDBJ whole genome shotgun (WGS) entry which is preliminary data.</text>
</comment>
<dbReference type="PROSITE" id="PS51063">
    <property type="entry name" value="HTH_CRP_2"/>
    <property type="match status" value="1"/>
</dbReference>
<dbReference type="SUPFAM" id="SSF46785">
    <property type="entry name" value="Winged helix' DNA-binding domain"/>
    <property type="match status" value="1"/>
</dbReference>
<dbReference type="AlphaFoldDB" id="A0A831JYB8"/>
<evidence type="ECO:0000256" key="3">
    <source>
        <dbReference type="ARBA" id="ARBA00023163"/>
    </source>
</evidence>
<dbReference type="Gene3D" id="1.10.10.10">
    <property type="entry name" value="Winged helix-like DNA-binding domain superfamily/Winged helix DNA-binding domain"/>
    <property type="match status" value="1"/>
</dbReference>